<feature type="compositionally biased region" description="Basic and acidic residues" evidence="2">
    <location>
        <begin position="210"/>
        <end position="223"/>
    </location>
</feature>
<feature type="compositionally biased region" description="Polar residues" evidence="2">
    <location>
        <begin position="1099"/>
        <end position="1118"/>
    </location>
</feature>
<dbReference type="VEuPathDB" id="TriTrypDB:BCY84_04608"/>
<feature type="region of interest" description="Disordered" evidence="2">
    <location>
        <begin position="1095"/>
        <end position="1118"/>
    </location>
</feature>
<feature type="region of interest" description="Disordered" evidence="2">
    <location>
        <begin position="720"/>
        <end position="744"/>
    </location>
</feature>
<name>A0A7J6Y2D8_TRYCR</name>
<feature type="compositionally biased region" description="Polar residues" evidence="2">
    <location>
        <begin position="725"/>
        <end position="744"/>
    </location>
</feature>
<keyword evidence="1" id="KW-0175">Coiled coil</keyword>
<feature type="coiled-coil region" evidence="1">
    <location>
        <begin position="1157"/>
        <end position="1310"/>
    </location>
</feature>
<gene>
    <name evidence="3" type="ORF">ECC02_006094</name>
</gene>
<organism evidence="3 4">
    <name type="scientific">Trypanosoma cruzi</name>
    <dbReference type="NCBI Taxonomy" id="5693"/>
    <lineage>
        <taxon>Eukaryota</taxon>
        <taxon>Discoba</taxon>
        <taxon>Euglenozoa</taxon>
        <taxon>Kinetoplastea</taxon>
        <taxon>Metakinetoplastina</taxon>
        <taxon>Trypanosomatida</taxon>
        <taxon>Trypanosomatidae</taxon>
        <taxon>Trypanosoma</taxon>
        <taxon>Schizotrypanum</taxon>
    </lineage>
</organism>
<dbReference type="EMBL" id="JABDHM010000044">
    <property type="protein sequence ID" value="KAF5220934.1"/>
    <property type="molecule type" value="Genomic_DNA"/>
</dbReference>
<feature type="region of interest" description="Disordered" evidence="2">
    <location>
        <begin position="202"/>
        <end position="227"/>
    </location>
</feature>
<feature type="compositionally biased region" description="Polar residues" evidence="2">
    <location>
        <begin position="51"/>
        <end position="65"/>
    </location>
</feature>
<comment type="caution">
    <text evidence="3">The sequence shown here is derived from an EMBL/GenBank/DDBJ whole genome shotgun (WGS) entry which is preliminary data.</text>
</comment>
<feature type="compositionally biased region" description="Polar residues" evidence="2">
    <location>
        <begin position="1668"/>
        <end position="1677"/>
    </location>
</feature>
<evidence type="ECO:0000313" key="3">
    <source>
        <dbReference type="EMBL" id="KAF5220934.1"/>
    </source>
</evidence>
<evidence type="ECO:0000256" key="2">
    <source>
        <dbReference type="SAM" id="MobiDB-lite"/>
    </source>
</evidence>
<feature type="compositionally biased region" description="Low complexity" evidence="2">
    <location>
        <begin position="1606"/>
        <end position="1628"/>
    </location>
</feature>
<proteinExistence type="predicted"/>
<feature type="region of interest" description="Disordered" evidence="2">
    <location>
        <begin position="41"/>
        <end position="75"/>
    </location>
</feature>
<feature type="region of interest" description="Disordered" evidence="2">
    <location>
        <begin position="325"/>
        <end position="359"/>
    </location>
</feature>
<feature type="region of interest" description="Disordered" evidence="2">
    <location>
        <begin position="1427"/>
        <end position="1447"/>
    </location>
</feature>
<feature type="coiled-coil region" evidence="1">
    <location>
        <begin position="1557"/>
        <end position="1591"/>
    </location>
</feature>
<sequence length="1744" mass="195961">MYHGSEEELRAAEMAGRVYDNLCTSTPPELHGIRQLHTSHIGGASLDGENESTYGSHNTSTAQQSQKRRVGGMHPQHAGVNAVVEIARRESVLRQLYNDKLRSSLSAIFSALMNELPRDNIFLQLLSDPSTEQYCRVRVGEVVESFLFSVQAHQYHNLASELAKREVEVLTLSGQLEEAQKAQWNASPPLTSCKTTQTDDRIDAGMNTEHNSRLKRGEGVGGKEEEEEEEAAARAAQDELIALLEDVTREHELAKCRECLSAPMSLLETVHAEGNYRDKYEYLSDVVGHLFRSVQGLVMYAEGSLNSLESLRHGLCGVWGRHDNESDAGGQKTVNPPLPNSTLATGPFPSSLPSSTVSAAANSPMWQPQEQQRLAIFEEERTRLEMLAAQLKYAQRHCCEVVEGLGKGKEELQRQCTAHQQQLEHLQQVSLRNNTQELSRALKANEKALVQLREDLQQSFATERAQARERERELEQRCAHQSSEVRQVTEMLALAREQLQMEVERRNQAEQRVQEAEEAAAEAQRHCGVAVSDLHRDVEAEKDAMEAKLQHLQRELIARRAEAVCVRQESIALDANVTKMEFLLEHGYERAAAEQHYTLLLTREAAARAAQDELIALLEDVTREHELAKCRECLSAPMSLLETVHAEGNYRDKYEYLSDVVGHLFRSVQGLVMYAEGSLNSLESLRHGLCGVWGRHDNESDAGGQKTVNPPLPNSTLATGPFPSSLPSSTVSAAANSPMRQPQEQQRLAIFEEERTRLEMLAAQLKYAQRHCCEVVEGLGKGKEELQRQCTAHQQQLEHLQQVSLRNNTQELSRALKANEKALVQLREDLQQSFATERAQARERERELEQRCVHQSSEVRQVTEMLALAREQLQMEVERRNQAEQRVQEAEEAAAEAQRHCGVAVSDLHRDVEAEKDAMEAKLQHLQRELIARRAEAVCVRQESIALDANVTKMEFLLEHGYERAAAEQHYTLLLTREAAARAAQDELIALLEDVTREHELAKCRECLSAPMSLLETVHAEGNYRDKYEYLSDVVGHLFRSVQGLVMYAEGSLNSLESLRHGLCGVWGRHGNESDAGGQKTVNPPLPNSTLATGPFPSSLPSSTVSAAANSPMRQPQEQQRLAIFEEERTRLEMLAAQLKYAQRHCCEVVEGLGKGKEELQRQCTAHQQQLEHLQQVSLRNNTQELSRALKANEKALVQLREDLQQSFATERAQARERERELEQRCVHQSSEVRQVTEMLALAREQLQMEVERRNQAEQRVQEAEEATAEAQRHCGVAVSDLHRDVEAEKDAMEAKLQHLQRELIARRAEAVCVRQESIALDANVTKMEFLLEHGYERAAAEQHYTLLLTREAARHAQIQIATEQRALREREATAQQCYEDLCSLLECMREDEFKAEAQQREEEADTEARRRIVSVETHTGIIPKKKKNDECGTVEEVDDGNDDEAGGKTQVLLHRYGTPTTLTGVVTCLQNAYEAVRRHQRYMQSTVDVAKERVRQLQQEVATLRPRLEQLMAEYEKQQVNFKRIWNEQTMWERQETLKGLLAKQEALLATVNVEREALQVRWSTLSEEYRALERRNSQLHERCAVKEAENARLLGFLRAKQITSPSSFSPSSSAPQQPTSTSSRSPGVVCESPAEAATNAKETAVGNSPETRRTETSTVPRHPVSRGSSSVAGLSGQARTSCSSFLDEEAAVSNSAVGVVLPLGQHPHDRGVWRTACRLGRSARTTAAATATTAEEEPCKPN</sequence>
<evidence type="ECO:0000256" key="1">
    <source>
        <dbReference type="SAM" id="Coils"/>
    </source>
</evidence>
<accession>A0A7J6Y2D8</accession>
<dbReference type="Proteomes" id="UP000583944">
    <property type="component" value="Unassembled WGS sequence"/>
</dbReference>
<reference evidence="3 4" key="1">
    <citation type="journal article" date="2019" name="Genome Biol. Evol.">
        <title>Nanopore Sequencing Significantly Improves Genome Assembly of the Protozoan Parasite Trypanosoma cruzi.</title>
        <authorList>
            <person name="Diaz-Viraque F."/>
            <person name="Pita S."/>
            <person name="Greif G."/>
            <person name="de Souza R.C.M."/>
            <person name="Iraola G."/>
            <person name="Robello C."/>
        </authorList>
    </citation>
    <scope>NUCLEOTIDE SEQUENCE [LARGE SCALE GENOMIC DNA]</scope>
    <source>
        <strain evidence="3 4">Berenice</strain>
    </source>
</reference>
<protein>
    <submittedName>
        <fullName evidence="3">Uncharacterized protein</fullName>
    </submittedName>
</protein>
<feature type="compositionally biased region" description="Acidic residues" evidence="2">
    <location>
        <begin position="1433"/>
        <end position="1445"/>
    </location>
</feature>
<evidence type="ECO:0000313" key="4">
    <source>
        <dbReference type="Proteomes" id="UP000583944"/>
    </source>
</evidence>
<feature type="coiled-coil region" evidence="1">
    <location>
        <begin position="783"/>
        <end position="936"/>
    </location>
</feature>
<dbReference type="VEuPathDB" id="TriTrypDB:ECC02_006094"/>
<feature type="coiled-coil region" evidence="1">
    <location>
        <begin position="409"/>
        <end position="562"/>
    </location>
</feature>
<feature type="region of interest" description="Disordered" evidence="2">
    <location>
        <begin position="1606"/>
        <end position="1677"/>
    </location>
</feature>